<proteinExistence type="predicted"/>
<gene>
    <name evidence="2" type="ORF">BZL29_7978</name>
</gene>
<evidence type="ECO:0000313" key="3">
    <source>
        <dbReference type="Proteomes" id="UP000188532"/>
    </source>
</evidence>
<protein>
    <submittedName>
        <fullName evidence="2">Uncharacterized protein</fullName>
    </submittedName>
</protein>
<dbReference type="EMBL" id="MVBN01000011">
    <property type="protein sequence ID" value="OOK65239.1"/>
    <property type="molecule type" value="Genomic_DNA"/>
</dbReference>
<accession>A0A1V3WE47</accession>
<keyword evidence="1" id="KW-1133">Transmembrane helix</keyword>
<organism evidence="2 3">
    <name type="scientific">Mycobacterium kansasii</name>
    <dbReference type="NCBI Taxonomy" id="1768"/>
    <lineage>
        <taxon>Bacteria</taxon>
        <taxon>Bacillati</taxon>
        <taxon>Actinomycetota</taxon>
        <taxon>Actinomycetes</taxon>
        <taxon>Mycobacteriales</taxon>
        <taxon>Mycobacteriaceae</taxon>
        <taxon>Mycobacterium</taxon>
    </lineage>
</organism>
<feature type="transmembrane region" description="Helical" evidence="1">
    <location>
        <begin position="20"/>
        <end position="38"/>
    </location>
</feature>
<evidence type="ECO:0000256" key="1">
    <source>
        <dbReference type="SAM" id="Phobius"/>
    </source>
</evidence>
<keyword evidence="1" id="KW-0472">Membrane</keyword>
<reference evidence="2 3" key="1">
    <citation type="submission" date="2017-02" db="EMBL/GenBank/DDBJ databases">
        <title>Complete genome sequences of Mycobacterium kansasii strains isolated from rhesus macaques.</title>
        <authorList>
            <person name="Panda A."/>
            <person name="Nagaraj S."/>
            <person name="Zhao X."/>
            <person name="Tettelin H."/>
            <person name="Detolla L.J."/>
        </authorList>
    </citation>
    <scope>NUCLEOTIDE SEQUENCE [LARGE SCALE GENOMIC DNA]</scope>
    <source>
        <strain evidence="2 3">11-3469</strain>
    </source>
</reference>
<evidence type="ECO:0000313" key="2">
    <source>
        <dbReference type="EMBL" id="OOK65239.1"/>
    </source>
</evidence>
<name>A0A1V3WE47_MYCKA</name>
<keyword evidence="1" id="KW-0812">Transmembrane</keyword>
<dbReference type="Proteomes" id="UP000188532">
    <property type="component" value="Unassembled WGS sequence"/>
</dbReference>
<sequence length="44" mass="4514">MSAGLAASAIAVRPHPILRLISALTMLALAPTLLLLLLDCGLAF</sequence>
<dbReference type="AlphaFoldDB" id="A0A1V3WE47"/>
<comment type="caution">
    <text evidence="2">The sequence shown here is derived from an EMBL/GenBank/DDBJ whole genome shotgun (WGS) entry which is preliminary data.</text>
</comment>